<dbReference type="GO" id="GO:0043546">
    <property type="term" value="F:molybdopterin cofactor binding"/>
    <property type="evidence" value="ECO:0007669"/>
    <property type="project" value="TreeGrafter"/>
</dbReference>
<dbReference type="SUPFAM" id="SSF81296">
    <property type="entry name" value="E set domains"/>
    <property type="match status" value="1"/>
</dbReference>
<comment type="caution">
    <text evidence="5">The sequence shown here is derived from an EMBL/GenBank/DDBJ whole genome shotgun (WGS) entry which is preliminary data.</text>
</comment>
<evidence type="ECO:0000313" key="6">
    <source>
        <dbReference type="Proteomes" id="UP000004816"/>
    </source>
</evidence>
<keyword evidence="3" id="KW-0732">Signal</keyword>
<keyword evidence="2" id="KW-0472">Membrane</keyword>
<dbReference type="Pfam" id="PF00174">
    <property type="entry name" value="Oxidored_molyb"/>
    <property type="match status" value="1"/>
</dbReference>
<reference evidence="5 6" key="1">
    <citation type="journal article" date="2011" name="Stand. Genomic Sci.">
        <title>High quality draft genome sequence of Segniliparus rugosus CDC 945(T)= (ATCC BAA-974(T)).</title>
        <authorList>
            <person name="Earl A.M."/>
            <person name="Desjardins C.A."/>
            <person name="Fitzgerald M.G."/>
            <person name="Arachchi H.M."/>
            <person name="Zeng Q."/>
            <person name="Mehta T."/>
            <person name="Griggs A."/>
            <person name="Birren B.W."/>
            <person name="Toney N.C."/>
            <person name="Carr J."/>
            <person name="Posey J."/>
            <person name="Butler W.R."/>
        </authorList>
    </citation>
    <scope>NUCLEOTIDE SEQUENCE [LARGE SCALE GENOMIC DNA]</scope>
    <source>
        <strain evidence="6">ATCC BAA-974 / DSM 45345 / CCUG 50838 / CIP 108380 / JCM 13579 / CDC 945</strain>
    </source>
</reference>
<feature type="transmembrane region" description="Helical" evidence="2">
    <location>
        <begin position="147"/>
        <end position="165"/>
    </location>
</feature>
<keyword evidence="6" id="KW-1185">Reference proteome</keyword>
<keyword evidence="2" id="KW-1133">Transmembrane helix</keyword>
<feature type="region of interest" description="Disordered" evidence="1">
    <location>
        <begin position="467"/>
        <end position="486"/>
    </location>
</feature>
<dbReference type="GO" id="GO:0006790">
    <property type="term" value="P:sulfur compound metabolic process"/>
    <property type="evidence" value="ECO:0007669"/>
    <property type="project" value="TreeGrafter"/>
</dbReference>
<feature type="signal peptide" evidence="3">
    <location>
        <begin position="1"/>
        <end position="17"/>
    </location>
</feature>
<feature type="transmembrane region" description="Helical" evidence="2">
    <location>
        <begin position="51"/>
        <end position="71"/>
    </location>
</feature>
<dbReference type="AlphaFoldDB" id="E5XV08"/>
<proteinExistence type="predicted"/>
<dbReference type="Gene3D" id="2.60.40.650">
    <property type="match status" value="1"/>
</dbReference>
<dbReference type="PANTHER" id="PTHR19372:SF7">
    <property type="entry name" value="SULFITE OXIDASE, MITOCHONDRIAL"/>
    <property type="match status" value="1"/>
</dbReference>
<accession>E5XV08</accession>
<dbReference type="HOGENOM" id="CLU_003827_2_0_11"/>
<feature type="chain" id="PRO_5039288464" description="Oxidoreductase molybdopterin-binding domain-containing protein" evidence="3">
    <location>
        <begin position="18"/>
        <end position="492"/>
    </location>
</feature>
<gene>
    <name evidence="5" type="ORF">HMPREF9336_03330</name>
</gene>
<dbReference type="Gene3D" id="3.90.420.10">
    <property type="entry name" value="Oxidoreductase, molybdopterin-binding domain"/>
    <property type="match status" value="1"/>
</dbReference>
<keyword evidence="2" id="KW-0812">Transmembrane</keyword>
<evidence type="ECO:0000259" key="4">
    <source>
        <dbReference type="Pfam" id="PF00174"/>
    </source>
</evidence>
<dbReference type="eggNOG" id="COG2041">
    <property type="taxonomic scope" value="Bacteria"/>
</dbReference>
<dbReference type="InterPro" id="IPR014756">
    <property type="entry name" value="Ig_E-set"/>
</dbReference>
<name>E5XV08_SEGRC</name>
<dbReference type="PANTHER" id="PTHR19372">
    <property type="entry name" value="SULFITE REDUCTASE"/>
    <property type="match status" value="1"/>
</dbReference>
<feature type="transmembrane region" description="Helical" evidence="2">
    <location>
        <begin position="78"/>
        <end position="94"/>
    </location>
</feature>
<feature type="domain" description="Oxidoreductase molybdopterin-binding" evidence="4">
    <location>
        <begin position="221"/>
        <end position="373"/>
    </location>
</feature>
<dbReference type="SUPFAM" id="SSF56524">
    <property type="entry name" value="Oxidoreductase molybdopterin-binding domain"/>
    <property type="match status" value="1"/>
</dbReference>
<evidence type="ECO:0000256" key="3">
    <source>
        <dbReference type="SAM" id="SignalP"/>
    </source>
</evidence>
<dbReference type="InterPro" id="IPR000572">
    <property type="entry name" value="OxRdtase_Mopterin-bd_dom"/>
</dbReference>
<sequence length="492" mass="52515">MAAALATSFFTAAALGAAPAPFPAVGSVVVDFTPPWLREWVVGQFGTSDKTVLFVCLGATLAALGALAGFLERPRLPLGSSVFLLCGALGYAAVWAEAPQPGWRSLFAPLSAVIVGVTALRFPLGLLRVRSSSEPGGPEGVPLSRRAFAASLMSLSASGAVLAFATTKIDRLRSLGSERAATLLPRPTSPAPSIPNGATAPEAVPFVTSVQDFYRIDTALATPALSREAWRLKVFGMVANPLELTWADLAAMPMIERAVTLTCVSNEVGGDLIGNAVWSGVPMALVLAEAGPLPDADMLLSRSVDGWTAGTPLSAVRDGRDAMLAVGMNGEPLPFEHGYPVRQVVPGLYGYVSATKWVIEWEITRFDRSKAYWSTRGWSERGPIKLSSRLERPGGSVRAGRVVVAGSAWAQHVGISKVEVRVDDGPWQEARLADEYSADTWRQWWFDWAAEPGNHTIACRAYDREGRVQDGRRSGPAPDGATGWHEREIQVV</sequence>
<dbReference type="GO" id="GO:0020037">
    <property type="term" value="F:heme binding"/>
    <property type="evidence" value="ECO:0007669"/>
    <property type="project" value="TreeGrafter"/>
</dbReference>
<dbReference type="InterPro" id="IPR036374">
    <property type="entry name" value="OxRdtase_Mopterin-bd_sf"/>
</dbReference>
<dbReference type="EMBL" id="ACZI02000001">
    <property type="protein sequence ID" value="EFV11844.2"/>
    <property type="molecule type" value="Genomic_DNA"/>
</dbReference>
<evidence type="ECO:0000256" key="2">
    <source>
        <dbReference type="SAM" id="Phobius"/>
    </source>
</evidence>
<protein>
    <recommendedName>
        <fullName evidence="4">Oxidoreductase molybdopterin-binding domain-containing protein</fullName>
    </recommendedName>
</protein>
<organism evidence="5 6">
    <name type="scientific">Segniliparus rugosus (strain ATCC BAA-974 / DSM 45345 / CCUG 50838 / CIP 108380 / JCM 13579 / CDC 945)</name>
    <dbReference type="NCBI Taxonomy" id="679197"/>
    <lineage>
        <taxon>Bacteria</taxon>
        <taxon>Bacillati</taxon>
        <taxon>Actinomycetota</taxon>
        <taxon>Actinomycetes</taxon>
        <taxon>Mycobacteriales</taxon>
        <taxon>Segniliparaceae</taxon>
        <taxon>Segniliparus</taxon>
    </lineage>
</organism>
<dbReference type="Proteomes" id="UP000004816">
    <property type="component" value="Unassembled WGS sequence"/>
</dbReference>
<dbReference type="STRING" id="679197.HMPREF9336_03330"/>
<evidence type="ECO:0000256" key="1">
    <source>
        <dbReference type="SAM" id="MobiDB-lite"/>
    </source>
</evidence>
<feature type="transmembrane region" description="Helical" evidence="2">
    <location>
        <begin position="106"/>
        <end position="127"/>
    </location>
</feature>
<dbReference type="GO" id="GO:0008482">
    <property type="term" value="F:sulfite oxidase activity"/>
    <property type="evidence" value="ECO:0007669"/>
    <property type="project" value="TreeGrafter"/>
</dbReference>
<evidence type="ECO:0000313" key="5">
    <source>
        <dbReference type="EMBL" id="EFV11844.2"/>
    </source>
</evidence>